<dbReference type="InterPro" id="IPR011049">
    <property type="entry name" value="Serralysin-like_metalloprot_C"/>
</dbReference>
<dbReference type="Gene3D" id="2.150.10.10">
    <property type="entry name" value="Serralysin-like metalloprotease, C-terminal"/>
    <property type="match status" value="1"/>
</dbReference>
<evidence type="ECO:0000313" key="2">
    <source>
        <dbReference type="Proteomes" id="UP000193963"/>
    </source>
</evidence>
<gene>
    <name evidence="1" type="ORF">PSM7751_01805</name>
</gene>
<dbReference type="EMBL" id="FWFN01000003">
    <property type="protein sequence ID" value="SLN39733.1"/>
    <property type="molecule type" value="Genomic_DNA"/>
</dbReference>
<accession>A0A1X6Z3W3</accession>
<dbReference type="Proteomes" id="UP000193963">
    <property type="component" value="Unassembled WGS sequence"/>
</dbReference>
<dbReference type="SUPFAM" id="SSF51120">
    <property type="entry name" value="beta-Roll"/>
    <property type="match status" value="1"/>
</dbReference>
<sequence length="568" mass="60897">MELVCVAAVCVCLSLAVMGRISGNGLALAGLGHGNQDRRNAARKRAWEAANAVPDQPARVLSRLADDSLSGAPDEMAVAETADDGAGMITGRVEESAAEDRAAARAAGPEMKLIVDGLCLDTLRFPAHLGDGAAEEEGRSWLDITRLRRADDGGPRLREALLVALDWARDPEGKGRPGARQRLTLVLPIRHLPLQAFRAYARELELFTALVLRRYPDVVAAFEIGNEDWDLDSPDEYAAKARMVIGALETAMDALNLHSARRPDIMVQRPLPPTPPSGRDDHGAVSRVSRNALQAALAARKAHSLQGLRAVDTSFTTEDGAIEITAHEGEDRLVAYVRSRLDHPIRLDVDFASLLPWAPARAEALRIGAAPSGAAHPSVSHSVRAGNALRLAQSAPAAQPWALDVVEMDGPLLDVELAPFEAVEVTFLLGDGGDIHPDTVRRSMRLLDGGNAGHGRSSAQQDRVLRAETGEDDRLIGEAQPDEMIGWIGADRFVFGKTAGTTPGPVIRNFIPGQDVIDLVLPGLSARDIALADHEDGVMVQAGDHARFLLDGVPSSRQVDVQRDFRVL</sequence>
<protein>
    <submittedName>
        <fullName evidence="1">Uncharacterized protein</fullName>
    </submittedName>
</protein>
<proteinExistence type="predicted"/>
<dbReference type="AlphaFoldDB" id="A0A1X6Z3W3"/>
<keyword evidence="2" id="KW-1185">Reference proteome</keyword>
<name>A0A1X6Z3W3_9RHOB</name>
<evidence type="ECO:0000313" key="1">
    <source>
        <dbReference type="EMBL" id="SLN39733.1"/>
    </source>
</evidence>
<organism evidence="1 2">
    <name type="scientific">Pseudooceanicola marinus</name>
    <dbReference type="NCBI Taxonomy" id="396013"/>
    <lineage>
        <taxon>Bacteria</taxon>
        <taxon>Pseudomonadati</taxon>
        <taxon>Pseudomonadota</taxon>
        <taxon>Alphaproteobacteria</taxon>
        <taxon>Rhodobacterales</taxon>
        <taxon>Paracoccaceae</taxon>
        <taxon>Pseudooceanicola</taxon>
    </lineage>
</organism>
<reference evidence="1 2" key="1">
    <citation type="submission" date="2017-03" db="EMBL/GenBank/DDBJ databases">
        <authorList>
            <person name="Afonso C.L."/>
            <person name="Miller P.J."/>
            <person name="Scott M.A."/>
            <person name="Spackman E."/>
            <person name="Goraichik I."/>
            <person name="Dimitrov K.M."/>
            <person name="Suarez D.L."/>
            <person name="Swayne D.E."/>
        </authorList>
    </citation>
    <scope>NUCLEOTIDE SEQUENCE [LARGE SCALE GENOMIC DNA]</scope>
    <source>
        <strain evidence="1 2">CECT 7751</strain>
    </source>
</reference>